<sequence length="264" mass="29295">MTVITRPARRRTFEVTDEDRQATALIEALAAMPAEHPDRPALRRRTIEAWMPMAHRLTRRYVGRGEPFDDLLQTATVGLIKAVDGFDAGRGVDFTGYAIPTVLGEIKRYFRDRSWTLRIPRRLQELRMAIGHARTELEHTLTRAPTVADISAHLGVGEEEILEALEAGHAYRPDSLSSPVRDGEDLTLGDTLGGEDNGFALAEFGASLPPALATLTDRERTIVALRFYGELTQSAIAERIGISQMHVSRLLTQALAKLRDQMDG</sequence>
<dbReference type="NCBIfam" id="TIGR02980">
    <property type="entry name" value="SigBFG"/>
    <property type="match status" value="1"/>
</dbReference>
<name>A0A7W7CUQ5_9ACTN</name>
<dbReference type="InterPro" id="IPR036388">
    <property type="entry name" value="WH-like_DNA-bd_sf"/>
</dbReference>
<dbReference type="NCBIfam" id="TIGR02937">
    <property type="entry name" value="sigma70-ECF"/>
    <property type="match status" value="1"/>
</dbReference>
<dbReference type="InterPro" id="IPR007627">
    <property type="entry name" value="RNA_pol_sigma70_r2"/>
</dbReference>
<feature type="domain" description="RNA polymerase sigma-70 region 3" evidence="5">
    <location>
        <begin position="128"/>
        <end position="194"/>
    </location>
</feature>
<evidence type="ECO:0000256" key="2">
    <source>
        <dbReference type="ARBA" id="ARBA00023082"/>
    </source>
</evidence>
<keyword evidence="4" id="KW-0804">Transcription</keyword>
<evidence type="ECO:0000256" key="1">
    <source>
        <dbReference type="ARBA" id="ARBA00023015"/>
    </source>
</evidence>
<feature type="domain" description="RNA polymerase sigma-70 region 4" evidence="7">
    <location>
        <begin position="211"/>
        <end position="259"/>
    </location>
</feature>
<dbReference type="AlphaFoldDB" id="A0A7W7CUQ5"/>
<keyword evidence="2" id="KW-0731">Sigma factor</keyword>
<dbReference type="InterPro" id="IPR013325">
    <property type="entry name" value="RNA_pol_sigma_r2"/>
</dbReference>
<dbReference type="SUPFAM" id="SSF88946">
    <property type="entry name" value="Sigma2 domain of RNA polymerase sigma factors"/>
    <property type="match status" value="1"/>
</dbReference>
<evidence type="ECO:0000313" key="8">
    <source>
        <dbReference type="EMBL" id="MBB4693800.1"/>
    </source>
</evidence>
<gene>
    <name evidence="8" type="ORF">BKA14_003948</name>
</gene>
<dbReference type="GO" id="GO:0003677">
    <property type="term" value="F:DNA binding"/>
    <property type="evidence" value="ECO:0007669"/>
    <property type="project" value="UniProtKB-KW"/>
</dbReference>
<organism evidence="8 9">
    <name type="scientific">Paractinoplanes abujensis</name>
    <dbReference type="NCBI Taxonomy" id="882441"/>
    <lineage>
        <taxon>Bacteria</taxon>
        <taxon>Bacillati</taxon>
        <taxon>Actinomycetota</taxon>
        <taxon>Actinomycetes</taxon>
        <taxon>Micromonosporales</taxon>
        <taxon>Micromonosporaceae</taxon>
        <taxon>Paractinoplanes</taxon>
    </lineage>
</organism>
<comment type="caution">
    <text evidence="8">The sequence shown here is derived from an EMBL/GenBank/DDBJ whole genome shotgun (WGS) entry which is preliminary data.</text>
</comment>
<dbReference type="Pfam" id="PF04545">
    <property type="entry name" value="Sigma70_r4"/>
    <property type="match status" value="1"/>
</dbReference>
<accession>A0A7W7CUQ5</accession>
<dbReference type="Proteomes" id="UP000542742">
    <property type="component" value="Unassembled WGS sequence"/>
</dbReference>
<proteinExistence type="predicted"/>
<keyword evidence="1" id="KW-0805">Transcription regulation</keyword>
<dbReference type="Pfam" id="PF04539">
    <property type="entry name" value="Sigma70_r3"/>
    <property type="match status" value="1"/>
</dbReference>
<dbReference type="PANTHER" id="PTHR30385:SF4">
    <property type="entry name" value="RNA POLYMERASE SIGMA-E FACTOR"/>
    <property type="match status" value="1"/>
</dbReference>
<dbReference type="InterPro" id="IPR000943">
    <property type="entry name" value="RNA_pol_sigma70"/>
</dbReference>
<dbReference type="GO" id="GO:0016987">
    <property type="term" value="F:sigma factor activity"/>
    <property type="evidence" value="ECO:0007669"/>
    <property type="project" value="UniProtKB-KW"/>
</dbReference>
<dbReference type="CDD" id="cd06171">
    <property type="entry name" value="Sigma70_r4"/>
    <property type="match status" value="1"/>
</dbReference>
<dbReference type="Pfam" id="PF04542">
    <property type="entry name" value="Sigma70_r2"/>
    <property type="match status" value="1"/>
</dbReference>
<dbReference type="Gene3D" id="1.10.10.10">
    <property type="entry name" value="Winged helix-like DNA-binding domain superfamily/Winged helix DNA-binding domain"/>
    <property type="match status" value="2"/>
</dbReference>
<dbReference type="EMBL" id="JACHMF010000001">
    <property type="protein sequence ID" value="MBB4693800.1"/>
    <property type="molecule type" value="Genomic_DNA"/>
</dbReference>
<dbReference type="InterPro" id="IPR014284">
    <property type="entry name" value="RNA_pol_sigma-70_dom"/>
</dbReference>
<evidence type="ECO:0000256" key="3">
    <source>
        <dbReference type="ARBA" id="ARBA00023125"/>
    </source>
</evidence>
<keyword evidence="3" id="KW-0238">DNA-binding</keyword>
<dbReference type="PRINTS" id="PR00046">
    <property type="entry name" value="SIGMA70FCT"/>
</dbReference>
<feature type="domain" description="RNA polymerase sigma-70 region 2" evidence="6">
    <location>
        <begin position="47"/>
        <end position="116"/>
    </location>
</feature>
<dbReference type="InterPro" id="IPR013324">
    <property type="entry name" value="RNA_pol_sigma_r3/r4-like"/>
</dbReference>
<dbReference type="SUPFAM" id="SSF88659">
    <property type="entry name" value="Sigma3 and sigma4 domains of RNA polymerase sigma factors"/>
    <property type="match status" value="2"/>
</dbReference>
<reference evidence="8 9" key="1">
    <citation type="submission" date="2020-08" db="EMBL/GenBank/DDBJ databases">
        <title>Sequencing the genomes of 1000 actinobacteria strains.</title>
        <authorList>
            <person name="Klenk H.-P."/>
        </authorList>
    </citation>
    <scope>NUCLEOTIDE SEQUENCE [LARGE SCALE GENOMIC DNA]</scope>
    <source>
        <strain evidence="8 9">DSM 45518</strain>
    </source>
</reference>
<dbReference type="InterPro" id="IPR007624">
    <property type="entry name" value="RNA_pol_sigma70_r3"/>
</dbReference>
<evidence type="ECO:0000256" key="4">
    <source>
        <dbReference type="ARBA" id="ARBA00023163"/>
    </source>
</evidence>
<protein>
    <submittedName>
        <fullName evidence="8">RNA polymerase sigma-B factor</fullName>
    </submittedName>
</protein>
<dbReference type="InterPro" id="IPR014322">
    <property type="entry name" value="RNA_pol_sigma-B/F/G"/>
</dbReference>
<evidence type="ECO:0000313" key="9">
    <source>
        <dbReference type="Proteomes" id="UP000542742"/>
    </source>
</evidence>
<evidence type="ECO:0000259" key="5">
    <source>
        <dbReference type="Pfam" id="PF04539"/>
    </source>
</evidence>
<dbReference type="Gene3D" id="1.20.120.1810">
    <property type="match status" value="1"/>
</dbReference>
<dbReference type="PANTHER" id="PTHR30385">
    <property type="entry name" value="SIGMA FACTOR F FLAGELLAR"/>
    <property type="match status" value="1"/>
</dbReference>
<dbReference type="InterPro" id="IPR007630">
    <property type="entry name" value="RNA_pol_sigma70_r4"/>
</dbReference>
<dbReference type="GO" id="GO:0006352">
    <property type="term" value="P:DNA-templated transcription initiation"/>
    <property type="evidence" value="ECO:0007669"/>
    <property type="project" value="InterPro"/>
</dbReference>
<evidence type="ECO:0000259" key="6">
    <source>
        <dbReference type="Pfam" id="PF04542"/>
    </source>
</evidence>
<evidence type="ECO:0000259" key="7">
    <source>
        <dbReference type="Pfam" id="PF04545"/>
    </source>
</evidence>
<keyword evidence="9" id="KW-1185">Reference proteome</keyword>